<dbReference type="InterPro" id="IPR008977">
    <property type="entry name" value="PHM/PNGase_F_dom_sf"/>
</dbReference>
<dbReference type="SUPFAM" id="SSF49742">
    <property type="entry name" value="PHM/PNGase F"/>
    <property type="match status" value="1"/>
</dbReference>
<sequence>MFRILKNRFNCGFTYIRLRKPVEVQPGDELRVTCAYNTYSVNRTVVSGSGPTDEVCSAEVSYYPSENWNNPECENFLSLPLCKIKAVGVINGCQFSRFLSSLPKEPTVDAIITECNQNCNQNCSNLVEIMKRHSCFQGDLLNLWESNLNALKNNRLNIVFWAIRNCENISRNTMPIIPGPV</sequence>
<keyword evidence="1" id="KW-1015">Disulfide bond</keyword>
<feature type="domain" description="Copper type II ascorbate-dependent monooxygenase C-terminal" evidence="2">
    <location>
        <begin position="17"/>
        <end position="70"/>
    </location>
</feature>
<evidence type="ECO:0000259" key="2">
    <source>
        <dbReference type="Pfam" id="PF03712"/>
    </source>
</evidence>
<dbReference type="Proteomes" id="UP001217089">
    <property type="component" value="Unassembled WGS sequence"/>
</dbReference>
<evidence type="ECO:0000313" key="4">
    <source>
        <dbReference type="Proteomes" id="UP001217089"/>
    </source>
</evidence>
<dbReference type="InterPro" id="IPR024548">
    <property type="entry name" value="Cu2_monoox_C"/>
</dbReference>
<reference evidence="3 4" key="1">
    <citation type="submission" date="2022-12" db="EMBL/GenBank/DDBJ databases">
        <title>Chromosome-level genome of Tegillarca granosa.</title>
        <authorList>
            <person name="Kim J."/>
        </authorList>
    </citation>
    <scope>NUCLEOTIDE SEQUENCE [LARGE SCALE GENOMIC DNA]</scope>
    <source>
        <strain evidence="3">Teg-2019</strain>
        <tissue evidence="3">Adductor muscle</tissue>
    </source>
</reference>
<keyword evidence="4" id="KW-1185">Reference proteome</keyword>
<gene>
    <name evidence="3" type="ORF">KUTeg_001633</name>
</gene>
<protein>
    <recommendedName>
        <fullName evidence="2">Copper type II ascorbate-dependent monooxygenase C-terminal domain-containing protein</fullName>
    </recommendedName>
</protein>
<dbReference type="InterPro" id="IPR014784">
    <property type="entry name" value="Cu2_ascorb_mOase-like_C"/>
</dbReference>
<comment type="caution">
    <text evidence="3">The sequence shown here is derived from an EMBL/GenBank/DDBJ whole genome shotgun (WGS) entry which is preliminary data.</text>
</comment>
<name>A0ABQ9FS07_TEGGR</name>
<evidence type="ECO:0000313" key="3">
    <source>
        <dbReference type="EMBL" id="KAJ8320046.1"/>
    </source>
</evidence>
<evidence type="ECO:0000256" key="1">
    <source>
        <dbReference type="ARBA" id="ARBA00023157"/>
    </source>
</evidence>
<accession>A0ABQ9FS07</accession>
<proteinExistence type="predicted"/>
<dbReference type="Gene3D" id="2.60.120.230">
    <property type="match status" value="1"/>
</dbReference>
<dbReference type="Pfam" id="PF03712">
    <property type="entry name" value="Cu2_monoox_C"/>
    <property type="match status" value="1"/>
</dbReference>
<organism evidence="3 4">
    <name type="scientific">Tegillarca granosa</name>
    <name type="common">Malaysian cockle</name>
    <name type="synonym">Anadara granosa</name>
    <dbReference type="NCBI Taxonomy" id="220873"/>
    <lineage>
        <taxon>Eukaryota</taxon>
        <taxon>Metazoa</taxon>
        <taxon>Spiralia</taxon>
        <taxon>Lophotrochozoa</taxon>
        <taxon>Mollusca</taxon>
        <taxon>Bivalvia</taxon>
        <taxon>Autobranchia</taxon>
        <taxon>Pteriomorphia</taxon>
        <taxon>Arcoida</taxon>
        <taxon>Arcoidea</taxon>
        <taxon>Arcidae</taxon>
        <taxon>Tegillarca</taxon>
    </lineage>
</organism>
<dbReference type="EMBL" id="JARBDR010000141">
    <property type="protein sequence ID" value="KAJ8320046.1"/>
    <property type="molecule type" value="Genomic_DNA"/>
</dbReference>